<evidence type="ECO:0000313" key="1">
    <source>
        <dbReference type="EMBL" id="KCZ80676.1"/>
    </source>
</evidence>
<gene>
    <name evidence="1" type="ORF">H312_01932</name>
</gene>
<keyword evidence="2" id="KW-1185">Reference proteome</keyword>
<dbReference type="VEuPathDB" id="MicrosporidiaDB:H312_01932"/>
<accession>A0A059F134</accession>
<dbReference type="HOGENOM" id="CLU_124773_0_0_1"/>
<sequence length="182" mass="22126">IIFSDNYKLLLQILPGLELFFLMEIEIKFKKDKAFLIRYLQLIILKFEIFRFRFFNITSNVDANLNTLHSNADFNEMVAILSALSQRLYEIFKLYEYLEILEYLNFILFIRAKFSDIYEQYNLDQEYKNTQLFIRERSFIGTNNISGSQIYIPTNFKESKFFKIFANKKKWYYFMKSVSKKK</sequence>
<proteinExistence type="predicted"/>
<dbReference type="AlphaFoldDB" id="A0A059F134"/>
<reference evidence="2" key="1">
    <citation type="submission" date="2013-02" db="EMBL/GenBank/DDBJ databases">
        <authorList>
            <consortium name="The Broad Institute Genome Sequencing Platform"/>
            <person name="Cuomo C."/>
            <person name="Becnel J."/>
            <person name="Sanscrainte N."/>
            <person name="Walker B."/>
            <person name="Young S.K."/>
            <person name="Zeng Q."/>
            <person name="Gargeya S."/>
            <person name="Fitzgerald M."/>
            <person name="Haas B."/>
            <person name="Abouelleil A."/>
            <person name="Alvarado L."/>
            <person name="Arachchi H.M."/>
            <person name="Berlin A.M."/>
            <person name="Chapman S.B."/>
            <person name="Dewar J."/>
            <person name="Goldberg J."/>
            <person name="Griggs A."/>
            <person name="Gujja S."/>
            <person name="Hansen M."/>
            <person name="Howarth C."/>
            <person name="Imamovic A."/>
            <person name="Larimer J."/>
            <person name="McCowan C."/>
            <person name="Murphy C."/>
            <person name="Neiman D."/>
            <person name="Pearson M."/>
            <person name="Priest M."/>
            <person name="Roberts A."/>
            <person name="Saif S."/>
            <person name="Shea T."/>
            <person name="Sisk P."/>
            <person name="Sykes S."/>
            <person name="Wortman J."/>
            <person name="Nusbaum C."/>
            <person name="Birren B."/>
        </authorList>
    </citation>
    <scope>NUCLEOTIDE SEQUENCE [LARGE SCALE GENOMIC DNA]</scope>
    <source>
        <strain evidence="2">PRA339</strain>
    </source>
</reference>
<dbReference type="Proteomes" id="UP000030655">
    <property type="component" value="Unassembled WGS sequence"/>
</dbReference>
<feature type="non-terminal residue" evidence="1">
    <location>
        <position position="1"/>
    </location>
</feature>
<dbReference type="EMBL" id="KK365168">
    <property type="protein sequence ID" value="KCZ80676.1"/>
    <property type="molecule type" value="Genomic_DNA"/>
</dbReference>
<reference evidence="1 2" key="2">
    <citation type="submission" date="2014-03" db="EMBL/GenBank/DDBJ databases">
        <title>The Genome Sequence of Anncaliia algerae insect isolate PRA339.</title>
        <authorList>
            <consortium name="The Broad Institute Genome Sequencing Platform"/>
            <consortium name="The Broad Institute Genome Sequencing Center for Infectious Disease"/>
            <person name="Cuomo C."/>
            <person name="Becnel J."/>
            <person name="Sanscrainte N."/>
            <person name="Walker B."/>
            <person name="Young S.K."/>
            <person name="Zeng Q."/>
            <person name="Gargeya S."/>
            <person name="Fitzgerald M."/>
            <person name="Haas B."/>
            <person name="Abouelleil A."/>
            <person name="Alvarado L."/>
            <person name="Arachchi H.M."/>
            <person name="Berlin A.M."/>
            <person name="Chapman S.B."/>
            <person name="Dewar J."/>
            <person name="Goldberg J."/>
            <person name="Griggs A."/>
            <person name="Gujja S."/>
            <person name="Hansen M."/>
            <person name="Howarth C."/>
            <person name="Imamovic A."/>
            <person name="Larimer J."/>
            <person name="McCowan C."/>
            <person name="Murphy C."/>
            <person name="Neiman D."/>
            <person name="Pearson M."/>
            <person name="Priest M."/>
            <person name="Roberts A."/>
            <person name="Saif S."/>
            <person name="Shea T."/>
            <person name="Sisk P."/>
            <person name="Sykes S."/>
            <person name="Wortman J."/>
            <person name="Nusbaum C."/>
            <person name="Birren B."/>
        </authorList>
    </citation>
    <scope>NUCLEOTIDE SEQUENCE [LARGE SCALE GENOMIC DNA]</scope>
    <source>
        <strain evidence="1 2">PRA339</strain>
    </source>
</reference>
<evidence type="ECO:0000313" key="2">
    <source>
        <dbReference type="Proteomes" id="UP000030655"/>
    </source>
</evidence>
<protein>
    <submittedName>
        <fullName evidence="1">Uncharacterized protein</fullName>
    </submittedName>
</protein>
<name>A0A059F134_9MICR</name>
<organism evidence="1 2">
    <name type="scientific">Anncaliia algerae PRA339</name>
    <dbReference type="NCBI Taxonomy" id="1288291"/>
    <lineage>
        <taxon>Eukaryota</taxon>
        <taxon>Fungi</taxon>
        <taxon>Fungi incertae sedis</taxon>
        <taxon>Microsporidia</taxon>
        <taxon>Tubulinosematoidea</taxon>
        <taxon>Tubulinosematidae</taxon>
        <taxon>Anncaliia</taxon>
    </lineage>
</organism>